<dbReference type="Proteomes" id="UP000561011">
    <property type="component" value="Unassembled WGS sequence"/>
</dbReference>
<reference evidence="1 2" key="1">
    <citation type="submission" date="2020-07" db="EMBL/GenBank/DDBJ databases">
        <title>MOT database genomes.</title>
        <authorList>
            <person name="Joseph S."/>
            <person name="Aduse-Opoku J."/>
            <person name="Hashim A."/>
            <person name="Wade W."/>
            <person name="Curtis M."/>
        </authorList>
    </citation>
    <scope>NUCLEOTIDE SEQUENCE [LARGE SCALE GENOMIC DNA]</scope>
    <source>
        <strain evidence="1 2">DSM 100099</strain>
    </source>
</reference>
<evidence type="ECO:0000313" key="1">
    <source>
        <dbReference type="EMBL" id="NYS95213.1"/>
    </source>
</evidence>
<comment type="caution">
    <text evidence="1">The sequence shown here is derived from an EMBL/GenBank/DDBJ whole genome shotgun (WGS) entry which is preliminary data.</text>
</comment>
<sequence length="140" mass="15711">MSKKPHLTTEQADIIQAYIDQLRDLMGLHRWDIYVAAKRAPKDARAAIHPADGRAVAALSLCKDWLDSDPDEMRNDVVHELIHVIHRDQTDLVRLTGHRALPRTAYLVLQSAHRSATEVMVDHLAAIIAPTMPLPDFARG</sequence>
<evidence type="ECO:0000313" key="2">
    <source>
        <dbReference type="Proteomes" id="UP000561011"/>
    </source>
</evidence>
<organism evidence="1 2">
    <name type="scientific">Sanguibacter inulinus</name>
    <dbReference type="NCBI Taxonomy" id="60922"/>
    <lineage>
        <taxon>Bacteria</taxon>
        <taxon>Bacillati</taxon>
        <taxon>Actinomycetota</taxon>
        <taxon>Actinomycetes</taxon>
        <taxon>Micrococcales</taxon>
        <taxon>Sanguibacteraceae</taxon>
        <taxon>Sanguibacter</taxon>
    </lineage>
</organism>
<proteinExistence type="predicted"/>
<name>A0A853F159_9MICO</name>
<dbReference type="RefSeq" id="WP_179914424.1">
    <property type="nucleotide sequence ID" value="NZ_JACBYE010000061.1"/>
</dbReference>
<dbReference type="EMBL" id="JACBYE010000061">
    <property type="protein sequence ID" value="NYS95213.1"/>
    <property type="molecule type" value="Genomic_DNA"/>
</dbReference>
<protein>
    <submittedName>
        <fullName evidence="1">Uncharacterized protein</fullName>
    </submittedName>
</protein>
<dbReference type="AlphaFoldDB" id="A0A853F159"/>
<accession>A0A853F159</accession>
<gene>
    <name evidence="1" type="ORF">HZZ10_16990</name>
</gene>
<keyword evidence="2" id="KW-1185">Reference proteome</keyword>